<dbReference type="KEGG" id="msho:MSHO_19830"/>
<name>A0A7I7LA36_9MYCO</name>
<dbReference type="EMBL" id="AP022572">
    <property type="protein sequence ID" value="BBX56638.1"/>
    <property type="molecule type" value="Genomic_DNA"/>
</dbReference>
<protein>
    <recommendedName>
        <fullName evidence="3">Antitoxin Xre/MbcA/ParS-like toxin-binding domain-containing protein</fullName>
    </recommendedName>
</protein>
<sequence>MPDLDLASDQHIRTTLLNVHELVRQLNAHLGPTLVATLAGVRDRGLPLKWATTDGPTPRAEPERRLRMAHRVWGHLSSAENEHVARAWFIGANPRLGEESPVMKLREGDLPAVMNAAKAFMEGTDD</sequence>
<dbReference type="AlphaFoldDB" id="A0A7I7LA36"/>
<reference evidence="1 2" key="1">
    <citation type="journal article" date="2019" name="Emerg. Microbes Infect.">
        <title>Comprehensive subspecies identification of 175 nontuberculous mycobacteria species based on 7547 genomic profiles.</title>
        <authorList>
            <person name="Matsumoto Y."/>
            <person name="Kinjo T."/>
            <person name="Motooka D."/>
            <person name="Nabeya D."/>
            <person name="Jung N."/>
            <person name="Uechi K."/>
            <person name="Horii T."/>
            <person name="Iida T."/>
            <person name="Fujita J."/>
            <person name="Nakamura S."/>
        </authorList>
    </citation>
    <scope>NUCLEOTIDE SEQUENCE [LARGE SCALE GENOMIC DNA]</scope>
    <source>
        <strain evidence="1 2">JCM 12657</strain>
    </source>
</reference>
<accession>A0A7I7LA36</accession>
<organism evidence="1 2">
    <name type="scientific">Mycobacterium shottsii</name>
    <dbReference type="NCBI Taxonomy" id="133549"/>
    <lineage>
        <taxon>Bacteria</taxon>
        <taxon>Bacillati</taxon>
        <taxon>Actinomycetota</taxon>
        <taxon>Actinomycetes</taxon>
        <taxon>Mycobacteriales</taxon>
        <taxon>Mycobacteriaceae</taxon>
        <taxon>Mycobacterium</taxon>
        <taxon>Mycobacterium ulcerans group</taxon>
    </lineage>
</organism>
<gene>
    <name evidence="1" type="ORF">MSHO_19830</name>
</gene>
<dbReference type="Proteomes" id="UP000467164">
    <property type="component" value="Chromosome"/>
</dbReference>
<evidence type="ECO:0000313" key="2">
    <source>
        <dbReference type="Proteomes" id="UP000467164"/>
    </source>
</evidence>
<evidence type="ECO:0008006" key="3">
    <source>
        <dbReference type="Google" id="ProtNLM"/>
    </source>
</evidence>
<evidence type="ECO:0000313" key="1">
    <source>
        <dbReference type="EMBL" id="BBX56638.1"/>
    </source>
</evidence>
<proteinExistence type="predicted"/>
<keyword evidence="2" id="KW-1185">Reference proteome</keyword>
<dbReference type="RefSeq" id="WP_198967156.1">
    <property type="nucleotide sequence ID" value="NZ_AP022572.1"/>
</dbReference>